<evidence type="ECO:0000256" key="5">
    <source>
        <dbReference type="SAM" id="Coils"/>
    </source>
</evidence>
<dbReference type="PANTHER" id="PTHR39535:SF2">
    <property type="entry name" value="HTTM DOMAIN-CONTAINING PROTEIN"/>
    <property type="match status" value="1"/>
</dbReference>
<dbReference type="RefSeq" id="WP_184303449.1">
    <property type="nucleotide sequence ID" value="NZ_JACHXU010000004.1"/>
</dbReference>
<evidence type="ECO:0000313" key="8">
    <source>
        <dbReference type="EMBL" id="MBB3205630.1"/>
    </source>
</evidence>
<feature type="coiled-coil region" evidence="5">
    <location>
        <begin position="374"/>
        <end position="411"/>
    </location>
</feature>
<evidence type="ECO:0000313" key="9">
    <source>
        <dbReference type="Proteomes" id="UP000536179"/>
    </source>
</evidence>
<keyword evidence="4 6" id="KW-0472">Membrane</keyword>
<dbReference type="EMBL" id="JACHXU010000004">
    <property type="protein sequence ID" value="MBB3205630.1"/>
    <property type="molecule type" value="Genomic_DNA"/>
</dbReference>
<evidence type="ECO:0000259" key="7">
    <source>
        <dbReference type="SMART" id="SM00752"/>
    </source>
</evidence>
<dbReference type="GO" id="GO:0012505">
    <property type="term" value="C:endomembrane system"/>
    <property type="evidence" value="ECO:0007669"/>
    <property type="project" value="UniProtKB-SubCell"/>
</dbReference>
<comment type="caution">
    <text evidence="8">The sequence shown here is derived from an EMBL/GenBank/DDBJ whole genome shotgun (WGS) entry which is preliminary data.</text>
</comment>
<dbReference type="SMART" id="SM00752">
    <property type="entry name" value="HTTM"/>
    <property type="match status" value="1"/>
</dbReference>
<evidence type="ECO:0000256" key="3">
    <source>
        <dbReference type="ARBA" id="ARBA00022989"/>
    </source>
</evidence>
<feature type="transmembrane region" description="Helical" evidence="6">
    <location>
        <begin position="282"/>
        <end position="315"/>
    </location>
</feature>
<keyword evidence="9" id="KW-1185">Reference proteome</keyword>
<evidence type="ECO:0000256" key="6">
    <source>
        <dbReference type="SAM" id="Phobius"/>
    </source>
</evidence>
<dbReference type="Proteomes" id="UP000536179">
    <property type="component" value="Unassembled WGS sequence"/>
</dbReference>
<organism evidence="8 9">
    <name type="scientific">Aporhodopirellula rubra</name>
    <dbReference type="NCBI Taxonomy" id="980271"/>
    <lineage>
        <taxon>Bacteria</taxon>
        <taxon>Pseudomonadati</taxon>
        <taxon>Planctomycetota</taxon>
        <taxon>Planctomycetia</taxon>
        <taxon>Pirellulales</taxon>
        <taxon>Pirellulaceae</taxon>
        <taxon>Aporhodopirellula</taxon>
    </lineage>
</organism>
<protein>
    <recommendedName>
        <fullName evidence="7">HTTM-like domain-containing protein</fullName>
    </recommendedName>
</protein>
<feature type="transmembrane region" description="Helical" evidence="6">
    <location>
        <begin position="97"/>
        <end position="118"/>
    </location>
</feature>
<sequence length="469" mass="52049">MTSNTSLQQRLKNSASEFLDSWDEFWFAARHVETLAVLRIITGAMLLYSHVVLATNLESFLGVDAWINNDASRALHDGTLGEPTAAWSYLWNVDSPAMIGVHHFVTILVSASFMVGFLTRITGPLALWFQLMLIHRLLGSLFGLDQIVTYCAMYLAFAPCGAVFSVDAWLRRRFSAGSESTSKKFKWLFPSDAPSVSANVATRLLQIHLCVIYLFGGLAKARGQLWWDGTAMWYAIGNYEYQSLDVTFLAAYPRFFTALTHVTLFWEVFYCALVWPRWTRPITLAIAVAVHGGIALGLGMATFGLMMIAANGIFVSPLLIRRWRRIEVPEPNVAMAGMGPTSDASTASVIIASPSDKASPSTASASEAEIAKRLADLEKGEEAFRKRYHKLKRREAKVEERNDRIKATKAKIRAKLEDGTLVRGDKLLDQSGIELSGIGLNDSHDDLETHIDDSLSGYDLLNPTERKDS</sequence>
<gene>
    <name evidence="8" type="ORF">FHS27_001434</name>
</gene>
<feature type="transmembrane region" description="Helical" evidence="6">
    <location>
        <begin position="255"/>
        <end position="276"/>
    </location>
</feature>
<dbReference type="InterPro" id="IPR011020">
    <property type="entry name" value="HTTM-like"/>
</dbReference>
<feature type="transmembrane region" description="Helical" evidence="6">
    <location>
        <begin position="147"/>
        <end position="170"/>
    </location>
</feature>
<feature type="domain" description="HTTM-like" evidence="7">
    <location>
        <begin position="27"/>
        <end position="319"/>
    </location>
</feature>
<dbReference type="InterPro" id="IPR052964">
    <property type="entry name" value="Sporulation_signal_mat"/>
</dbReference>
<dbReference type="PANTHER" id="PTHR39535">
    <property type="entry name" value="SPORULATION-DELAYING PROTEIN SDPB"/>
    <property type="match status" value="1"/>
</dbReference>
<keyword evidence="2 6" id="KW-0812">Transmembrane</keyword>
<keyword evidence="5" id="KW-0175">Coiled coil</keyword>
<reference evidence="8 9" key="1">
    <citation type="submission" date="2020-08" db="EMBL/GenBank/DDBJ databases">
        <title>Genomic Encyclopedia of Type Strains, Phase III (KMG-III): the genomes of soil and plant-associated and newly described type strains.</title>
        <authorList>
            <person name="Whitman W."/>
        </authorList>
    </citation>
    <scope>NUCLEOTIDE SEQUENCE [LARGE SCALE GENOMIC DNA]</scope>
    <source>
        <strain evidence="8 9">CECT 8075</strain>
    </source>
</reference>
<evidence type="ECO:0000256" key="4">
    <source>
        <dbReference type="ARBA" id="ARBA00023136"/>
    </source>
</evidence>
<accession>A0A7W5H570</accession>
<proteinExistence type="predicted"/>
<name>A0A7W5H570_9BACT</name>
<evidence type="ECO:0000256" key="1">
    <source>
        <dbReference type="ARBA" id="ARBA00004127"/>
    </source>
</evidence>
<keyword evidence="3 6" id="KW-1133">Transmembrane helix</keyword>
<dbReference type="AlphaFoldDB" id="A0A7W5H570"/>
<comment type="subcellular location">
    <subcellularLocation>
        <location evidence="1">Endomembrane system</location>
        <topology evidence="1">Multi-pass membrane protein</topology>
    </subcellularLocation>
</comment>
<evidence type="ECO:0000256" key="2">
    <source>
        <dbReference type="ARBA" id="ARBA00022692"/>
    </source>
</evidence>